<protein>
    <submittedName>
        <fullName evidence="10">Amino acid ABC transporter ATP-binding protein</fullName>
    </submittedName>
</protein>
<dbReference type="InterPro" id="IPR027417">
    <property type="entry name" value="P-loop_NTPase"/>
</dbReference>
<dbReference type="InterPro" id="IPR003439">
    <property type="entry name" value="ABC_transporter-like_ATP-bd"/>
</dbReference>
<keyword evidence="7" id="KW-0029">Amino-acid transport</keyword>
<feature type="domain" description="ABC transporter" evidence="9">
    <location>
        <begin position="2"/>
        <end position="244"/>
    </location>
</feature>
<evidence type="ECO:0000256" key="6">
    <source>
        <dbReference type="ARBA" id="ARBA00022840"/>
    </source>
</evidence>
<evidence type="ECO:0000256" key="2">
    <source>
        <dbReference type="ARBA" id="ARBA00005417"/>
    </source>
</evidence>
<dbReference type="InterPro" id="IPR003593">
    <property type="entry name" value="AAA+_ATPase"/>
</dbReference>
<dbReference type="InterPro" id="IPR017871">
    <property type="entry name" value="ABC_transporter-like_CS"/>
</dbReference>
<evidence type="ECO:0000313" key="10">
    <source>
        <dbReference type="EMBL" id="MCQ8278209.1"/>
    </source>
</evidence>
<dbReference type="PANTHER" id="PTHR43166">
    <property type="entry name" value="AMINO ACID IMPORT ATP-BINDING PROTEIN"/>
    <property type="match status" value="1"/>
</dbReference>
<dbReference type="SMART" id="SM00382">
    <property type="entry name" value="AAA"/>
    <property type="match status" value="1"/>
</dbReference>
<dbReference type="GO" id="GO:0005524">
    <property type="term" value="F:ATP binding"/>
    <property type="evidence" value="ECO:0007669"/>
    <property type="project" value="UniProtKB-KW"/>
</dbReference>
<comment type="subcellular location">
    <subcellularLocation>
        <location evidence="1">Cell membrane</location>
        <topology evidence="1">Peripheral membrane protein</topology>
    </subcellularLocation>
</comment>
<evidence type="ECO:0000256" key="5">
    <source>
        <dbReference type="ARBA" id="ARBA00022741"/>
    </source>
</evidence>
<sequence length="248" mass="27275">MVRIRGLHKSFDGHVVLERVSLDLQPGELLSVIGPSGCGKSTLLRCLNLLEVPDGGHIRIAGHAIDRSGVRWSRQDERLAHRLRAHVGMVFQGFNLFAHRTVLENVILAPMVARRTPRREAADAAMALLDKVGLAAVAHRYPATLSGGQQQRAAIARALAMAPSVMLYDEPTSALDPELAEEVLGVMRQLDEEGMTQIVVTHEMRFARAASDRIVFMDGGRIVEDAPPDQLFTAPADPRTRQFLRNVL</sequence>
<dbReference type="InterPro" id="IPR030679">
    <property type="entry name" value="ABC_ATPase_HisP-typ"/>
</dbReference>
<reference evidence="10 11" key="1">
    <citation type="submission" date="2022-06" db="EMBL/GenBank/DDBJ databases">
        <title>Endosaccharibacter gen. nov., sp. nov., endophytic bacteria isolated from sugarcane.</title>
        <authorList>
            <person name="Pitiwittayakul N."/>
            <person name="Yukphan P."/>
            <person name="Charoenyingcharoen P."/>
            <person name="Tanasupawat S."/>
        </authorList>
    </citation>
    <scope>NUCLEOTIDE SEQUENCE [LARGE SCALE GENOMIC DNA]</scope>
    <source>
        <strain evidence="10 11">KSS8</strain>
    </source>
</reference>
<proteinExistence type="inferred from homology"/>
<evidence type="ECO:0000256" key="7">
    <source>
        <dbReference type="ARBA" id="ARBA00022970"/>
    </source>
</evidence>
<evidence type="ECO:0000256" key="4">
    <source>
        <dbReference type="ARBA" id="ARBA00022475"/>
    </source>
</evidence>
<comment type="caution">
    <text evidence="10">The sequence shown here is derived from an EMBL/GenBank/DDBJ whole genome shotgun (WGS) entry which is preliminary data.</text>
</comment>
<dbReference type="PROSITE" id="PS50893">
    <property type="entry name" value="ABC_TRANSPORTER_2"/>
    <property type="match status" value="1"/>
</dbReference>
<keyword evidence="6 10" id="KW-0067">ATP-binding</keyword>
<evidence type="ECO:0000313" key="11">
    <source>
        <dbReference type="Proteomes" id="UP001524587"/>
    </source>
</evidence>
<keyword evidence="4" id="KW-1003">Cell membrane</keyword>
<dbReference type="PIRSF" id="PIRSF039085">
    <property type="entry name" value="ABC_ATPase_HisP"/>
    <property type="match status" value="1"/>
</dbReference>
<dbReference type="EMBL" id="JAMSKV010000004">
    <property type="protein sequence ID" value="MCQ8278209.1"/>
    <property type="molecule type" value="Genomic_DNA"/>
</dbReference>
<keyword evidence="5" id="KW-0547">Nucleotide-binding</keyword>
<keyword evidence="8" id="KW-0472">Membrane</keyword>
<dbReference type="Gene3D" id="3.40.50.300">
    <property type="entry name" value="P-loop containing nucleotide triphosphate hydrolases"/>
    <property type="match status" value="1"/>
</dbReference>
<comment type="similarity">
    <text evidence="2">Belongs to the ABC transporter superfamily.</text>
</comment>
<keyword evidence="3" id="KW-0813">Transport</keyword>
<accession>A0ABT1W5P7</accession>
<dbReference type="SUPFAM" id="SSF52540">
    <property type="entry name" value="P-loop containing nucleoside triphosphate hydrolases"/>
    <property type="match status" value="1"/>
</dbReference>
<dbReference type="Proteomes" id="UP001524587">
    <property type="component" value="Unassembled WGS sequence"/>
</dbReference>
<evidence type="ECO:0000256" key="1">
    <source>
        <dbReference type="ARBA" id="ARBA00004202"/>
    </source>
</evidence>
<dbReference type="Pfam" id="PF00005">
    <property type="entry name" value="ABC_tran"/>
    <property type="match status" value="1"/>
</dbReference>
<gene>
    <name evidence="10" type="ORF">NFI95_07080</name>
</gene>
<organism evidence="10 11">
    <name type="scientific">Endosaccharibacter trunci</name>
    <dbReference type="NCBI Taxonomy" id="2812733"/>
    <lineage>
        <taxon>Bacteria</taxon>
        <taxon>Pseudomonadati</taxon>
        <taxon>Pseudomonadota</taxon>
        <taxon>Alphaproteobacteria</taxon>
        <taxon>Acetobacterales</taxon>
        <taxon>Acetobacteraceae</taxon>
        <taxon>Endosaccharibacter</taxon>
    </lineage>
</organism>
<dbReference type="PROSITE" id="PS00211">
    <property type="entry name" value="ABC_TRANSPORTER_1"/>
    <property type="match status" value="1"/>
</dbReference>
<evidence type="ECO:0000259" key="9">
    <source>
        <dbReference type="PROSITE" id="PS50893"/>
    </source>
</evidence>
<evidence type="ECO:0000256" key="8">
    <source>
        <dbReference type="ARBA" id="ARBA00023136"/>
    </source>
</evidence>
<name>A0ABT1W5P7_9PROT</name>
<dbReference type="PANTHER" id="PTHR43166:SF9">
    <property type="entry name" value="GLUTAMATE_ASPARTATE IMPORT ATP-BINDING PROTEIN GLTL"/>
    <property type="match status" value="1"/>
</dbReference>
<evidence type="ECO:0000256" key="3">
    <source>
        <dbReference type="ARBA" id="ARBA00022448"/>
    </source>
</evidence>
<dbReference type="InterPro" id="IPR050086">
    <property type="entry name" value="MetN_ABC_transporter-like"/>
</dbReference>
<keyword evidence="11" id="KW-1185">Reference proteome</keyword>